<feature type="domain" description="R3H" evidence="2">
    <location>
        <begin position="88"/>
        <end position="154"/>
    </location>
</feature>
<protein>
    <submittedName>
        <fullName evidence="3">RNA-binding protein Jag</fullName>
    </submittedName>
</protein>
<sequence>MDSQQQTKITDIINNVFSLLGIPVDQFELDFNKDSLVVQINLPAEESGVFIGHQGETLSSLQLILSLIVSQRLNQWYRIKVNVGDYQQRREQQLIVKADQAAQRAVENGQEIIIPGLNSYERHLIHDHLSHNSQVATESRGEEPNRQLFVSPKNS</sequence>
<evidence type="ECO:0000259" key="2">
    <source>
        <dbReference type="PROSITE" id="PS51061"/>
    </source>
</evidence>
<dbReference type="InterPro" id="IPR036867">
    <property type="entry name" value="R3H_dom_sf"/>
</dbReference>
<dbReference type="SUPFAM" id="SSF82708">
    <property type="entry name" value="R3H domain"/>
    <property type="match status" value="1"/>
</dbReference>
<evidence type="ECO:0000313" key="4">
    <source>
        <dbReference type="Proteomes" id="UP000463983"/>
    </source>
</evidence>
<feature type="region of interest" description="Disordered" evidence="1">
    <location>
        <begin position="132"/>
        <end position="155"/>
    </location>
</feature>
<dbReference type="InterPro" id="IPR015946">
    <property type="entry name" value="KH_dom-like_a/b"/>
</dbReference>
<dbReference type="Gene3D" id="3.30.300.20">
    <property type="match status" value="1"/>
</dbReference>
<dbReference type="InterPro" id="IPR039247">
    <property type="entry name" value="KhpB"/>
</dbReference>
<dbReference type="AlphaFoldDB" id="A0A857N4Z9"/>
<dbReference type="GO" id="GO:0003723">
    <property type="term" value="F:RNA binding"/>
    <property type="evidence" value="ECO:0007669"/>
    <property type="project" value="InterPro"/>
</dbReference>
<dbReference type="PANTHER" id="PTHR35800:SF1">
    <property type="entry name" value="RNA-BINDING PROTEIN KHPB"/>
    <property type="match status" value="1"/>
</dbReference>
<reference evidence="4" key="1">
    <citation type="journal article" date="2020" name="Microorganisms">
        <title>Complete Genome of a Member of a New Bacterial Lineage in the Microgenomates Group Reveals an Unusual Nucleotide Composition Disparity Between Two Strands of DNA and Limited Metabolic Potential.</title>
        <authorList>
            <person name="Kadnikov V.V."/>
            <person name="Mardanov A.V."/>
            <person name="Beletsky A.V."/>
            <person name="Karnachuk O.V."/>
            <person name="Ravin N.V."/>
        </authorList>
    </citation>
    <scope>NUCLEOTIDE SEQUENCE [LARGE SCALE GENOMIC DNA]</scope>
</reference>
<dbReference type="SMART" id="SM00393">
    <property type="entry name" value="R3H"/>
    <property type="match status" value="1"/>
</dbReference>
<dbReference type="KEGG" id="caqa:MICH65_0226"/>
<dbReference type="Proteomes" id="UP000463983">
    <property type="component" value="Chromosome"/>
</dbReference>
<dbReference type="Gene3D" id="3.30.1370.50">
    <property type="entry name" value="R3H-like domain"/>
    <property type="match status" value="1"/>
</dbReference>
<dbReference type="Pfam" id="PF01424">
    <property type="entry name" value="R3H"/>
    <property type="match status" value="1"/>
</dbReference>
<keyword evidence="4" id="KW-1185">Reference proteome</keyword>
<accession>A0A857N4Z9</accession>
<evidence type="ECO:0000256" key="1">
    <source>
        <dbReference type="SAM" id="MobiDB-lite"/>
    </source>
</evidence>
<evidence type="ECO:0000313" key="3">
    <source>
        <dbReference type="EMBL" id="QHO63207.1"/>
    </source>
</evidence>
<dbReference type="InterPro" id="IPR034079">
    <property type="entry name" value="R3H_KhpB"/>
</dbReference>
<dbReference type="CDD" id="cd02644">
    <property type="entry name" value="R3H_jag"/>
    <property type="match status" value="1"/>
</dbReference>
<dbReference type="RefSeq" id="WP_161931598.1">
    <property type="nucleotide sequence ID" value="NZ_CP047901.1"/>
</dbReference>
<dbReference type="InterPro" id="IPR001374">
    <property type="entry name" value="R3H_dom"/>
</dbReference>
<organism evidence="3 4">
    <name type="scientific">Candidatus Chazhemtobacterium aquaticus</name>
    <dbReference type="NCBI Taxonomy" id="2715735"/>
    <lineage>
        <taxon>Bacteria</taxon>
        <taxon>Candidatus Chazhemtobacteraceae</taxon>
        <taxon>Candidatus Chazhemtobacterium</taxon>
    </lineage>
</organism>
<dbReference type="EMBL" id="CP047901">
    <property type="protein sequence ID" value="QHO63207.1"/>
    <property type="molecule type" value="Genomic_DNA"/>
</dbReference>
<dbReference type="PROSITE" id="PS51061">
    <property type="entry name" value="R3H"/>
    <property type="match status" value="1"/>
</dbReference>
<name>A0A857N4Z9_9BACT</name>
<proteinExistence type="predicted"/>
<gene>
    <name evidence="3" type="ORF">MICH65_0226</name>
</gene>
<dbReference type="PANTHER" id="PTHR35800">
    <property type="entry name" value="PROTEIN JAG"/>
    <property type="match status" value="1"/>
</dbReference>